<feature type="chain" id="PRO_5039293088" description="Outer membrane protein beta-barrel domain-containing protein" evidence="1">
    <location>
        <begin position="23"/>
        <end position="185"/>
    </location>
</feature>
<keyword evidence="1" id="KW-0732">Signal</keyword>
<proteinExistence type="predicted"/>
<protein>
    <recommendedName>
        <fullName evidence="4">Outer membrane protein beta-barrel domain-containing protein</fullName>
    </recommendedName>
</protein>
<evidence type="ECO:0000256" key="1">
    <source>
        <dbReference type="SAM" id="SignalP"/>
    </source>
</evidence>
<gene>
    <name evidence="2" type="ORF">H9804_00060</name>
</gene>
<evidence type="ECO:0008006" key="4">
    <source>
        <dbReference type="Google" id="ProtNLM"/>
    </source>
</evidence>
<reference evidence="2" key="2">
    <citation type="submission" date="2021-04" db="EMBL/GenBank/DDBJ databases">
        <authorList>
            <person name="Gilroy R."/>
        </authorList>
    </citation>
    <scope>NUCLEOTIDE SEQUENCE</scope>
    <source>
        <strain evidence="2">ChiW4-1371</strain>
    </source>
</reference>
<dbReference type="EMBL" id="DXAQ01000003">
    <property type="protein sequence ID" value="HIZ88315.1"/>
    <property type="molecule type" value="Genomic_DNA"/>
</dbReference>
<organism evidence="2 3">
    <name type="scientific">Candidatus Mucispirillum faecigallinarum</name>
    <dbReference type="NCBI Taxonomy" id="2838699"/>
    <lineage>
        <taxon>Bacteria</taxon>
        <taxon>Pseudomonadati</taxon>
        <taxon>Deferribacterota</taxon>
        <taxon>Deferribacteres</taxon>
        <taxon>Deferribacterales</taxon>
        <taxon>Mucispirillaceae</taxon>
        <taxon>Mucispirillum</taxon>
    </lineage>
</organism>
<evidence type="ECO:0000313" key="2">
    <source>
        <dbReference type="EMBL" id="HIZ88315.1"/>
    </source>
</evidence>
<name>A0A9D2GT87_9BACT</name>
<accession>A0A9D2GT87</accession>
<reference evidence="2" key="1">
    <citation type="journal article" date="2021" name="PeerJ">
        <title>Extensive microbial diversity within the chicken gut microbiome revealed by metagenomics and culture.</title>
        <authorList>
            <person name="Gilroy R."/>
            <person name="Ravi A."/>
            <person name="Getino M."/>
            <person name="Pursley I."/>
            <person name="Horton D.L."/>
            <person name="Alikhan N.F."/>
            <person name="Baker D."/>
            <person name="Gharbi K."/>
            <person name="Hall N."/>
            <person name="Watson M."/>
            <person name="Adriaenssens E.M."/>
            <person name="Foster-Nyarko E."/>
            <person name="Jarju S."/>
            <person name="Secka A."/>
            <person name="Antonio M."/>
            <person name="Oren A."/>
            <person name="Chaudhuri R.R."/>
            <person name="La Ragione R."/>
            <person name="Hildebrand F."/>
            <person name="Pallen M.J."/>
        </authorList>
    </citation>
    <scope>NUCLEOTIDE SEQUENCE</scope>
    <source>
        <strain evidence="2">ChiW4-1371</strain>
    </source>
</reference>
<comment type="caution">
    <text evidence="2">The sequence shown here is derived from an EMBL/GenBank/DDBJ whole genome shotgun (WGS) entry which is preliminary data.</text>
</comment>
<evidence type="ECO:0000313" key="3">
    <source>
        <dbReference type="Proteomes" id="UP000824176"/>
    </source>
</evidence>
<dbReference type="AlphaFoldDB" id="A0A9D2GT87"/>
<sequence>MKKMFLLVFLFSLLFSSEKLYAQNTGAYYGWLMAGYGYSQSVDGSWSSTGPVKLTLGGLLWRYIGMELSADGSWLNWGDKNISWTVDLKPYVLIQSTLGNSHNALIPYVGIAPVFSISGIDYNNVNYADKTGFDIGVAAKGGLRVKLVNFLMLGVGIEYVYHHNKLPATRDMSQFNAVVEAGFSW</sequence>
<feature type="signal peptide" evidence="1">
    <location>
        <begin position="1"/>
        <end position="22"/>
    </location>
</feature>
<dbReference type="Proteomes" id="UP000824176">
    <property type="component" value="Unassembled WGS sequence"/>
</dbReference>